<dbReference type="RefSeq" id="WP_118325153.1">
    <property type="nucleotide sequence ID" value="NZ_CATXNH010000041.1"/>
</dbReference>
<name>A0A395W866_9FIRM</name>
<organism evidence="1 2">
    <name type="scientific">Holdemanella biformis</name>
    <dbReference type="NCBI Taxonomy" id="1735"/>
    <lineage>
        <taxon>Bacteria</taxon>
        <taxon>Bacillati</taxon>
        <taxon>Bacillota</taxon>
        <taxon>Erysipelotrichia</taxon>
        <taxon>Erysipelotrichales</taxon>
        <taxon>Erysipelotrichaceae</taxon>
        <taxon>Holdemanella</taxon>
    </lineage>
</organism>
<evidence type="ECO:0000313" key="1">
    <source>
        <dbReference type="EMBL" id="RGU91486.1"/>
    </source>
</evidence>
<dbReference type="EMBL" id="QRYQ01000010">
    <property type="protein sequence ID" value="RGU91486.1"/>
    <property type="molecule type" value="Genomic_DNA"/>
</dbReference>
<comment type="caution">
    <text evidence="1">The sequence shown here is derived from an EMBL/GenBank/DDBJ whole genome shotgun (WGS) entry which is preliminary data.</text>
</comment>
<gene>
    <name evidence="1" type="ORF">DWW32_06340</name>
</gene>
<dbReference type="Proteomes" id="UP000265489">
    <property type="component" value="Unassembled WGS sequence"/>
</dbReference>
<accession>A0A395W866</accession>
<sequence length="142" mass="16578">MTKKQKIKFIALLSTTASLAIGSYFFKKKVEKMKENGTFNTMVFKKRLNQYLKAAKKDELTLEIIDGLLAELDKMNDFKASHEGFELNLDTDKYMELQDYLDAYYSCLASSNHFKQADTNEDNTQVRLRKCLNTQKYILENF</sequence>
<proteinExistence type="predicted"/>
<reference evidence="1 2" key="1">
    <citation type="submission" date="2018-08" db="EMBL/GenBank/DDBJ databases">
        <title>A genome reference for cultivated species of the human gut microbiota.</title>
        <authorList>
            <person name="Zou Y."/>
            <person name="Xue W."/>
            <person name="Luo G."/>
        </authorList>
    </citation>
    <scope>NUCLEOTIDE SEQUENCE [LARGE SCALE GENOMIC DNA]</scope>
    <source>
        <strain evidence="1 2">AF15-20</strain>
    </source>
</reference>
<dbReference type="AlphaFoldDB" id="A0A395W866"/>
<evidence type="ECO:0000313" key="2">
    <source>
        <dbReference type="Proteomes" id="UP000265489"/>
    </source>
</evidence>
<protein>
    <submittedName>
        <fullName evidence="1">Uncharacterized protein</fullName>
    </submittedName>
</protein>
<dbReference type="GeneID" id="66578726"/>